<dbReference type="Pfam" id="PF00582">
    <property type="entry name" value="Usp"/>
    <property type="match status" value="2"/>
</dbReference>
<evidence type="ECO:0000256" key="2">
    <source>
        <dbReference type="ARBA" id="ARBA00022741"/>
    </source>
</evidence>
<dbReference type="SUPFAM" id="SSF52402">
    <property type="entry name" value="Adenine nucleotide alpha hydrolases-like"/>
    <property type="match status" value="2"/>
</dbReference>
<dbReference type="AlphaFoldDB" id="A0A518G380"/>
<keyword evidence="2" id="KW-0547">Nucleotide-binding</keyword>
<dbReference type="CDD" id="cd00293">
    <property type="entry name" value="USP-like"/>
    <property type="match status" value="2"/>
</dbReference>
<evidence type="ECO:0000313" key="6">
    <source>
        <dbReference type="Proteomes" id="UP000318017"/>
    </source>
</evidence>
<dbReference type="OrthoDB" id="5564966at2"/>
<evidence type="ECO:0000256" key="1">
    <source>
        <dbReference type="ARBA" id="ARBA00008791"/>
    </source>
</evidence>
<proteinExistence type="inferred from homology"/>
<comment type="similarity">
    <text evidence="1">Belongs to the universal stress protein A family.</text>
</comment>
<dbReference type="PANTHER" id="PTHR46268">
    <property type="entry name" value="STRESS RESPONSE PROTEIN NHAX"/>
    <property type="match status" value="1"/>
</dbReference>
<name>A0A518G380_9BACT</name>
<protein>
    <submittedName>
        <fullName evidence="5">Universal stress protein G</fullName>
    </submittedName>
</protein>
<dbReference type="Proteomes" id="UP000318017">
    <property type="component" value="Chromosome"/>
</dbReference>
<sequence>MNYAADHQSNTSQEDSVGRLMKAIVVATDFSERSDRAIRRAKLLAREHDATLHLVHVVDNDQTQSLVLAERNASTELLEKLTLSLQEIDSVKCDFHVVLGKPFFGINQAARDLQADLVVIGPHRRQLLRDILVGTTAERTIRTADRPVLMANGFPAGLYSRAIAASDLSIYSETTIRKAKSLGLLDRLNTSLLYVFSDPGLALMNRASLSDDEKQTYIAEARNRAEKEVESFMDRIKLDGISTILQPSNGSIAETICKTTQDLSAELIVVGTCSRSAFTRALIGSVTEGVLRHSDRDVLAIPPPQNEAVP</sequence>
<evidence type="ECO:0000256" key="3">
    <source>
        <dbReference type="ARBA" id="ARBA00022840"/>
    </source>
</evidence>
<reference evidence="5 6" key="1">
    <citation type="submission" date="2019-02" db="EMBL/GenBank/DDBJ databases">
        <title>Deep-cultivation of Planctomycetes and their phenomic and genomic characterization uncovers novel biology.</title>
        <authorList>
            <person name="Wiegand S."/>
            <person name="Jogler M."/>
            <person name="Boedeker C."/>
            <person name="Pinto D."/>
            <person name="Vollmers J."/>
            <person name="Rivas-Marin E."/>
            <person name="Kohn T."/>
            <person name="Peeters S.H."/>
            <person name="Heuer A."/>
            <person name="Rast P."/>
            <person name="Oberbeckmann S."/>
            <person name="Bunk B."/>
            <person name="Jeske O."/>
            <person name="Meyerdierks A."/>
            <person name="Storesund J.E."/>
            <person name="Kallscheuer N."/>
            <person name="Luecker S."/>
            <person name="Lage O.M."/>
            <person name="Pohl T."/>
            <person name="Merkel B.J."/>
            <person name="Hornburger P."/>
            <person name="Mueller R.-W."/>
            <person name="Bruemmer F."/>
            <person name="Labrenz M."/>
            <person name="Spormann A.M."/>
            <person name="Op den Camp H."/>
            <person name="Overmann J."/>
            <person name="Amann R."/>
            <person name="Jetten M.S.M."/>
            <person name="Mascher T."/>
            <person name="Medema M.H."/>
            <person name="Devos D.P."/>
            <person name="Kaster A.-K."/>
            <person name="Ovreas L."/>
            <person name="Rohde M."/>
            <person name="Galperin M.Y."/>
            <person name="Jogler C."/>
        </authorList>
    </citation>
    <scope>NUCLEOTIDE SEQUENCE [LARGE SCALE GENOMIC DNA]</scope>
    <source>
        <strain evidence="5 6">Q31a</strain>
    </source>
</reference>
<dbReference type="InterPro" id="IPR014729">
    <property type="entry name" value="Rossmann-like_a/b/a_fold"/>
</dbReference>
<keyword evidence="6" id="KW-1185">Reference proteome</keyword>
<dbReference type="Gene3D" id="3.40.50.620">
    <property type="entry name" value="HUPs"/>
    <property type="match status" value="2"/>
</dbReference>
<dbReference type="RefSeq" id="WP_145075579.1">
    <property type="nucleotide sequence ID" value="NZ_CP036298.1"/>
</dbReference>
<accession>A0A518G380</accession>
<organism evidence="5 6">
    <name type="scientific">Aureliella helgolandensis</name>
    <dbReference type="NCBI Taxonomy" id="2527968"/>
    <lineage>
        <taxon>Bacteria</taxon>
        <taxon>Pseudomonadati</taxon>
        <taxon>Planctomycetota</taxon>
        <taxon>Planctomycetia</taxon>
        <taxon>Pirellulales</taxon>
        <taxon>Pirellulaceae</taxon>
        <taxon>Aureliella</taxon>
    </lineage>
</organism>
<dbReference type="PRINTS" id="PR01438">
    <property type="entry name" value="UNVRSLSTRESS"/>
</dbReference>
<keyword evidence="3" id="KW-0067">ATP-binding</keyword>
<evidence type="ECO:0000259" key="4">
    <source>
        <dbReference type="Pfam" id="PF00582"/>
    </source>
</evidence>
<dbReference type="InterPro" id="IPR006015">
    <property type="entry name" value="Universal_stress_UspA"/>
</dbReference>
<feature type="domain" description="UspA" evidence="4">
    <location>
        <begin position="159"/>
        <end position="302"/>
    </location>
</feature>
<evidence type="ECO:0000313" key="5">
    <source>
        <dbReference type="EMBL" id="QDV23071.1"/>
    </source>
</evidence>
<feature type="domain" description="UspA" evidence="4">
    <location>
        <begin position="22"/>
        <end position="150"/>
    </location>
</feature>
<gene>
    <name evidence="5" type="primary">uspG</name>
    <name evidence="5" type="ORF">Q31a_13660</name>
</gene>
<dbReference type="EMBL" id="CP036298">
    <property type="protein sequence ID" value="QDV23071.1"/>
    <property type="molecule type" value="Genomic_DNA"/>
</dbReference>
<dbReference type="InterPro" id="IPR006016">
    <property type="entry name" value="UspA"/>
</dbReference>
<dbReference type="GO" id="GO:0005524">
    <property type="term" value="F:ATP binding"/>
    <property type="evidence" value="ECO:0007669"/>
    <property type="project" value="UniProtKB-KW"/>
</dbReference>
<dbReference type="KEGG" id="ahel:Q31a_13660"/>
<dbReference type="PANTHER" id="PTHR46268:SF27">
    <property type="entry name" value="UNIVERSAL STRESS PROTEIN RV2623"/>
    <property type="match status" value="1"/>
</dbReference>